<dbReference type="InterPro" id="IPR051257">
    <property type="entry name" value="Diverse_CBS-Domain"/>
</dbReference>
<dbReference type="PANTHER" id="PTHR43080:SF2">
    <property type="entry name" value="CBS DOMAIN-CONTAINING PROTEIN"/>
    <property type="match status" value="1"/>
</dbReference>
<keyword evidence="6" id="KW-1185">Reference proteome</keyword>
<organism evidence="5 6">
    <name type="scientific">Haloferax namakaokahaiae</name>
    <dbReference type="NCBI Taxonomy" id="1748331"/>
    <lineage>
        <taxon>Archaea</taxon>
        <taxon>Methanobacteriati</taxon>
        <taxon>Methanobacteriota</taxon>
        <taxon>Stenosarchaea group</taxon>
        <taxon>Halobacteria</taxon>
        <taxon>Halobacteriales</taxon>
        <taxon>Haloferacaceae</taxon>
        <taxon>Haloferax</taxon>
    </lineage>
</organism>
<reference evidence="5 6" key="1">
    <citation type="journal article" date="2019" name="Int. J. Syst. Evol. Microbiol.">
        <title>The Global Catalogue of Microorganisms (GCM) 10K type strain sequencing project: providing services to taxonomists for standard genome sequencing and annotation.</title>
        <authorList>
            <consortium name="The Broad Institute Genomics Platform"/>
            <consortium name="The Broad Institute Genome Sequencing Center for Infectious Disease"/>
            <person name="Wu L."/>
            <person name="Ma J."/>
        </authorList>
    </citation>
    <scope>NUCLEOTIDE SEQUENCE [LARGE SCALE GENOMIC DNA]</scope>
    <source>
        <strain evidence="5 6">DSM 29988</strain>
    </source>
</reference>
<gene>
    <name evidence="5" type="ORF">ACFQJC_06735</name>
</gene>
<evidence type="ECO:0000259" key="4">
    <source>
        <dbReference type="PROSITE" id="PS51371"/>
    </source>
</evidence>
<accession>A0ABD5ZDM4</accession>
<feature type="domain" description="CBS" evidence="4">
    <location>
        <begin position="247"/>
        <end position="310"/>
    </location>
</feature>
<comment type="caution">
    <text evidence="5">The sequence shown here is derived from an EMBL/GenBank/DDBJ whole genome shotgun (WGS) entry which is preliminary data.</text>
</comment>
<dbReference type="InterPro" id="IPR000644">
    <property type="entry name" value="CBS_dom"/>
</dbReference>
<feature type="compositionally biased region" description="Low complexity" evidence="3">
    <location>
        <begin position="18"/>
        <end position="36"/>
    </location>
</feature>
<feature type="compositionally biased region" description="Polar residues" evidence="3">
    <location>
        <begin position="168"/>
        <end position="182"/>
    </location>
</feature>
<dbReference type="PANTHER" id="PTHR43080">
    <property type="entry name" value="CBS DOMAIN-CONTAINING PROTEIN CBSX3, MITOCHONDRIAL"/>
    <property type="match status" value="1"/>
</dbReference>
<evidence type="ECO:0000313" key="6">
    <source>
        <dbReference type="Proteomes" id="UP001596481"/>
    </source>
</evidence>
<dbReference type="InterPro" id="IPR046342">
    <property type="entry name" value="CBS_dom_sf"/>
</dbReference>
<evidence type="ECO:0000256" key="2">
    <source>
        <dbReference type="PROSITE-ProRule" id="PRU00703"/>
    </source>
</evidence>
<feature type="region of interest" description="Disordered" evidence="3">
    <location>
        <begin position="1"/>
        <end position="183"/>
    </location>
</feature>
<protein>
    <submittedName>
        <fullName evidence="5">CBS domain-containing protein</fullName>
    </submittedName>
</protein>
<name>A0ABD5ZDM4_9EURY</name>
<feature type="compositionally biased region" description="Polar residues" evidence="3">
    <location>
        <begin position="145"/>
        <end position="157"/>
    </location>
</feature>
<dbReference type="PROSITE" id="PS51371">
    <property type="entry name" value="CBS"/>
    <property type="match status" value="2"/>
</dbReference>
<feature type="compositionally biased region" description="Polar residues" evidence="3">
    <location>
        <begin position="58"/>
        <end position="68"/>
    </location>
</feature>
<evidence type="ECO:0000256" key="3">
    <source>
        <dbReference type="SAM" id="MobiDB-lite"/>
    </source>
</evidence>
<dbReference type="SUPFAM" id="SSF54631">
    <property type="entry name" value="CBS-domain pair"/>
    <property type="match status" value="1"/>
</dbReference>
<feature type="domain" description="CBS" evidence="4">
    <location>
        <begin position="189"/>
        <end position="244"/>
    </location>
</feature>
<dbReference type="Gene3D" id="3.10.580.10">
    <property type="entry name" value="CBS-domain"/>
    <property type="match status" value="1"/>
</dbReference>
<dbReference type="AlphaFoldDB" id="A0ABD5ZDM4"/>
<evidence type="ECO:0000313" key="5">
    <source>
        <dbReference type="EMBL" id="MFC7203204.1"/>
    </source>
</evidence>
<dbReference type="Pfam" id="PF00571">
    <property type="entry name" value="CBS"/>
    <property type="match status" value="2"/>
</dbReference>
<dbReference type="RefSeq" id="WP_390222544.1">
    <property type="nucleotide sequence ID" value="NZ_JBHTAA010000002.1"/>
</dbReference>
<dbReference type="SMART" id="SM00116">
    <property type="entry name" value="CBS"/>
    <property type="match status" value="2"/>
</dbReference>
<sequence length="322" mass="35390">MHHDQPHRQNQWRQSGEYPQQSSSSRPTPTSRSPYPEQGQFQAESPPGVTPQQVQQGYNASQGQYWNTPQQPQYGHPEQYGQQQQQDPYGQQRQVNQQQQPAGQPPQGSQYPPQGYPQQGQQAPPAGGPQSQSGGPPQQWHQPPSHQATDPQAQQPQHGRYQQPGIGTESTRAGRSRPQLQPVTVEELIATDVVTADPDTPIDSVAKMMHEADVGSVVVVEGERPVGIITDRTLGLMLRDPSKLEDMTAGDCIQDDLVTGTTELSVFDALRRLEDAGVRRLPIVDEDGEKLEGIVTLDDILVLFESELATATGIIKAQSPRL</sequence>
<feature type="compositionally biased region" description="Low complexity" evidence="3">
    <location>
        <begin position="46"/>
        <end position="57"/>
    </location>
</feature>
<keyword evidence="1 2" id="KW-0129">CBS domain</keyword>
<evidence type="ECO:0000256" key="1">
    <source>
        <dbReference type="ARBA" id="ARBA00023122"/>
    </source>
</evidence>
<feature type="compositionally biased region" description="Low complexity" evidence="3">
    <location>
        <begin position="69"/>
        <end position="144"/>
    </location>
</feature>
<dbReference type="EMBL" id="JBHTAA010000002">
    <property type="protein sequence ID" value="MFC7203204.1"/>
    <property type="molecule type" value="Genomic_DNA"/>
</dbReference>
<dbReference type="Proteomes" id="UP001596481">
    <property type="component" value="Unassembled WGS sequence"/>
</dbReference>
<proteinExistence type="predicted"/>